<sequence length="31" mass="3610">MRDMAEIRDFLLRHRLCADAFDWETAPSTAA</sequence>
<accession>W0FSS5</accession>
<name>W0FSS5_9BACT</name>
<evidence type="ECO:0000313" key="1">
    <source>
        <dbReference type="EMBL" id="AHF26609.1"/>
    </source>
</evidence>
<proteinExistence type="predicted"/>
<organism evidence="1">
    <name type="scientific">uncultured bacterium Contig394</name>
    <dbReference type="NCBI Taxonomy" id="1393566"/>
    <lineage>
        <taxon>Bacteria</taxon>
        <taxon>environmental samples</taxon>
    </lineage>
</organism>
<dbReference type="AlphaFoldDB" id="W0FSS5"/>
<dbReference type="EMBL" id="KC246928">
    <property type="protein sequence ID" value="AHF26609.1"/>
    <property type="molecule type" value="Genomic_DNA"/>
</dbReference>
<protein>
    <submittedName>
        <fullName evidence="1">Uncharacterized protein</fullName>
    </submittedName>
</protein>
<reference evidence="1" key="1">
    <citation type="journal article" date="2013" name="PLoS ONE">
        <title>Metagenomic insights into the carbohydrate-active enzymes carried by the microorganisms adhering to solid digesta in the rumen of cows.</title>
        <authorList>
            <person name="Wang L."/>
            <person name="Hatem A."/>
            <person name="Catalyurek U.V."/>
            <person name="Morrison M."/>
            <person name="Yu Z."/>
        </authorList>
    </citation>
    <scope>NUCLEOTIDE SEQUENCE</scope>
</reference>